<dbReference type="SUPFAM" id="SSF53254">
    <property type="entry name" value="Phosphoglycerate mutase-like"/>
    <property type="match status" value="1"/>
</dbReference>
<dbReference type="OrthoDB" id="9814783at2"/>
<dbReference type="RefSeq" id="WP_105748147.1">
    <property type="nucleotide sequence ID" value="NZ_PVLQ01000027.1"/>
</dbReference>
<gene>
    <name evidence="1" type="ORF">C6P64_08600</name>
</gene>
<proteinExistence type="predicted"/>
<dbReference type="SMART" id="SM00855">
    <property type="entry name" value="PGAM"/>
    <property type="match status" value="1"/>
</dbReference>
<dbReference type="Pfam" id="PF00300">
    <property type="entry name" value="His_Phos_1"/>
    <property type="match status" value="1"/>
</dbReference>
<dbReference type="InterPro" id="IPR013078">
    <property type="entry name" value="His_Pase_superF_clade-1"/>
</dbReference>
<keyword evidence="2" id="KW-1185">Reference proteome</keyword>
<dbReference type="AlphaFoldDB" id="A0A2S9K593"/>
<sequence>MNADLILWRHAEAEDLADNEESGGSDLSRRLTAKGEKQAARMSAWLERQLPEDARIWSSPAVRTEQTVLALRRKYRLSDALRPEAGPDELLQLVQWPQLRHPTLIVGHQPTLGRVVARLLGLAESECSIKKGALWWLHQRERNGISQTVILTVQSPEFL</sequence>
<dbReference type="EMBL" id="PVLQ01000027">
    <property type="protein sequence ID" value="PRD65621.1"/>
    <property type="molecule type" value="Genomic_DNA"/>
</dbReference>
<comment type="caution">
    <text evidence="1">The sequence shown here is derived from an EMBL/GenBank/DDBJ whole genome shotgun (WGS) entry which is preliminary data.</text>
</comment>
<dbReference type="InterPro" id="IPR029033">
    <property type="entry name" value="His_PPase_superfam"/>
</dbReference>
<accession>A0A2S9K593</accession>
<reference evidence="1 2" key="1">
    <citation type="submission" date="2018-03" db="EMBL/GenBank/DDBJ databases">
        <title>Comparative genomics illustrates the genes involved in a hyperalkaliphilic mechanisms of Serpentinomonas isolated from highly-alkaline calcium-rich serpentinized springs.</title>
        <authorList>
            <person name="Suzuki S."/>
            <person name="Ishii S."/>
            <person name="Walworth N."/>
            <person name="Bird L."/>
            <person name="Kuenen J.G."/>
            <person name="Nealson K.H."/>
        </authorList>
    </citation>
    <scope>NUCLEOTIDE SEQUENCE [LARGE SCALE GENOMIC DNA]</scope>
    <source>
        <strain evidence="1 2">P1</strain>
    </source>
</reference>
<protein>
    <submittedName>
        <fullName evidence="1">Histidine phosphatase family protein</fullName>
    </submittedName>
</protein>
<dbReference type="Proteomes" id="UP000238589">
    <property type="component" value="Unassembled WGS sequence"/>
</dbReference>
<organism evidence="1 2">
    <name type="scientific">Malikia granosa</name>
    <dbReference type="NCBI Taxonomy" id="263067"/>
    <lineage>
        <taxon>Bacteria</taxon>
        <taxon>Pseudomonadati</taxon>
        <taxon>Pseudomonadota</taxon>
        <taxon>Betaproteobacteria</taxon>
        <taxon>Burkholderiales</taxon>
        <taxon>Comamonadaceae</taxon>
        <taxon>Malikia</taxon>
    </lineage>
</organism>
<dbReference type="CDD" id="cd07067">
    <property type="entry name" value="HP_PGM_like"/>
    <property type="match status" value="1"/>
</dbReference>
<evidence type="ECO:0000313" key="1">
    <source>
        <dbReference type="EMBL" id="PRD65621.1"/>
    </source>
</evidence>
<evidence type="ECO:0000313" key="2">
    <source>
        <dbReference type="Proteomes" id="UP000238589"/>
    </source>
</evidence>
<name>A0A2S9K593_9BURK</name>
<dbReference type="Gene3D" id="3.40.50.1240">
    <property type="entry name" value="Phosphoglycerate mutase-like"/>
    <property type="match status" value="1"/>
</dbReference>